<dbReference type="EMBL" id="BGZK01000029">
    <property type="protein sequence ID" value="GBP08086.1"/>
    <property type="molecule type" value="Genomic_DNA"/>
</dbReference>
<reference evidence="2 3" key="1">
    <citation type="journal article" date="2019" name="Commun. Biol.">
        <title>The bagworm genome reveals a unique fibroin gene that provides high tensile strength.</title>
        <authorList>
            <person name="Kono N."/>
            <person name="Nakamura H."/>
            <person name="Ohtoshi R."/>
            <person name="Tomita M."/>
            <person name="Numata K."/>
            <person name="Arakawa K."/>
        </authorList>
    </citation>
    <scope>NUCLEOTIDE SEQUENCE [LARGE SCALE GENOMIC DNA]</scope>
</reference>
<dbReference type="InterPro" id="IPR029526">
    <property type="entry name" value="PGBD"/>
</dbReference>
<organism evidence="2 3">
    <name type="scientific">Eumeta variegata</name>
    <name type="common">Bagworm moth</name>
    <name type="synonym">Eumeta japonica</name>
    <dbReference type="NCBI Taxonomy" id="151549"/>
    <lineage>
        <taxon>Eukaryota</taxon>
        <taxon>Metazoa</taxon>
        <taxon>Ecdysozoa</taxon>
        <taxon>Arthropoda</taxon>
        <taxon>Hexapoda</taxon>
        <taxon>Insecta</taxon>
        <taxon>Pterygota</taxon>
        <taxon>Neoptera</taxon>
        <taxon>Endopterygota</taxon>
        <taxon>Lepidoptera</taxon>
        <taxon>Glossata</taxon>
        <taxon>Ditrysia</taxon>
        <taxon>Tineoidea</taxon>
        <taxon>Psychidae</taxon>
        <taxon>Oiketicinae</taxon>
        <taxon>Eumeta</taxon>
    </lineage>
</organism>
<dbReference type="Proteomes" id="UP000299102">
    <property type="component" value="Unassembled WGS sequence"/>
</dbReference>
<name>A0A4C1T1K1_EUMVA</name>
<accession>A0A4C1T1K1</accession>
<comment type="caution">
    <text evidence="2">The sequence shown here is derived from an EMBL/GenBank/DDBJ whole genome shotgun (WGS) entry which is preliminary data.</text>
</comment>
<sequence length="325" mass="37454">MWAEGRGTIYDTIRVVIIVGQKTVTEENVVWKTVWFQYEINSITLLKNLTSFTFQPLVVQLMNNFLSFEVVTLFKAQLVIFIRGVDKEFTVTEELLDLQPLKETTTGEDIFNEVQKFKASLDEISAEYDDVIYYCEVRWLGKGKMLKRFYKLRNEIADFMQIKNKLLSGLSDPKRDAPDVGVSSNVVTRLISTVPRNVNYKILFDNWFNSIKLQIYLYKNGLLSLRTIRMNRVPNADMPTEKVLKIIGRDAMVKKIAIVDDVKLSLVSCSRKGCVRPLYLSYSDASADGVEERSLVPRSRSHSRLRRNATMSHTFSYVQPAFIDL</sequence>
<dbReference type="AlphaFoldDB" id="A0A4C1T1K1"/>
<gene>
    <name evidence="2" type="ORF">EVAR_2891_1</name>
</gene>
<evidence type="ECO:0000313" key="2">
    <source>
        <dbReference type="EMBL" id="GBP08086.1"/>
    </source>
</evidence>
<dbReference type="PANTHER" id="PTHR45913">
    <property type="entry name" value="EPM2A-INTERACTING PROTEIN 1"/>
    <property type="match status" value="1"/>
</dbReference>
<proteinExistence type="predicted"/>
<keyword evidence="3" id="KW-1185">Reference proteome</keyword>
<dbReference type="OrthoDB" id="1101576at2759"/>
<evidence type="ECO:0000259" key="1">
    <source>
        <dbReference type="Pfam" id="PF13843"/>
    </source>
</evidence>
<dbReference type="Pfam" id="PF13843">
    <property type="entry name" value="DDE_Tnp_1_7"/>
    <property type="match status" value="1"/>
</dbReference>
<dbReference type="PANTHER" id="PTHR45913:SF5">
    <property type="entry name" value="GENERAL TRANSCRIPTION FACTOR II-I REPEAT DOMAIN-CONTAINING PROTEIN 2A-LIKE PROTEIN"/>
    <property type="match status" value="1"/>
</dbReference>
<dbReference type="STRING" id="151549.A0A4C1T1K1"/>
<protein>
    <recommendedName>
        <fullName evidence="1">PiggyBac transposable element-derived protein domain-containing protein</fullName>
    </recommendedName>
</protein>
<evidence type="ECO:0000313" key="3">
    <source>
        <dbReference type="Proteomes" id="UP000299102"/>
    </source>
</evidence>
<feature type="domain" description="PiggyBac transposable element-derived protein" evidence="1">
    <location>
        <begin position="171"/>
        <end position="287"/>
    </location>
</feature>